<feature type="compositionally biased region" description="Low complexity" evidence="1">
    <location>
        <begin position="29"/>
        <end position="40"/>
    </location>
</feature>
<accession>Q0J7E7</accession>
<evidence type="ECO:0000256" key="1">
    <source>
        <dbReference type="SAM" id="MobiDB-lite"/>
    </source>
</evidence>
<protein>
    <submittedName>
        <fullName evidence="2">Os08g0199100 protein</fullName>
    </submittedName>
</protein>
<organism evidence="2 3">
    <name type="scientific">Oryza sativa subsp. japonica</name>
    <name type="common">Rice</name>
    <dbReference type="NCBI Taxonomy" id="39947"/>
    <lineage>
        <taxon>Eukaryota</taxon>
        <taxon>Viridiplantae</taxon>
        <taxon>Streptophyta</taxon>
        <taxon>Embryophyta</taxon>
        <taxon>Tracheophyta</taxon>
        <taxon>Spermatophyta</taxon>
        <taxon>Magnoliopsida</taxon>
        <taxon>Liliopsida</taxon>
        <taxon>Poales</taxon>
        <taxon>Poaceae</taxon>
        <taxon>BOP clade</taxon>
        <taxon>Oryzoideae</taxon>
        <taxon>Oryzeae</taxon>
        <taxon>Oryzinae</taxon>
        <taxon>Oryza</taxon>
        <taxon>Oryza sativa</taxon>
    </lineage>
</organism>
<feature type="non-terminal residue" evidence="2">
    <location>
        <position position="1"/>
    </location>
</feature>
<reference evidence="2 3" key="1">
    <citation type="journal article" date="2005" name="Nature">
        <title>The map-based sequence of the rice genome.</title>
        <authorList>
            <consortium name="International rice genome sequencing project (IRGSP)"/>
            <person name="Matsumoto T."/>
            <person name="Wu J."/>
            <person name="Kanamori H."/>
            <person name="Katayose Y."/>
            <person name="Fujisawa M."/>
            <person name="Namiki N."/>
            <person name="Mizuno H."/>
            <person name="Yamamoto K."/>
            <person name="Antonio B.A."/>
            <person name="Baba T."/>
            <person name="Sakata K."/>
            <person name="Nagamura Y."/>
            <person name="Aoki H."/>
            <person name="Arikawa K."/>
            <person name="Arita K."/>
            <person name="Bito T."/>
            <person name="Chiden Y."/>
            <person name="Fujitsuka N."/>
            <person name="Fukunaka R."/>
            <person name="Hamada M."/>
            <person name="Harada C."/>
            <person name="Hayashi A."/>
            <person name="Hijishita S."/>
            <person name="Honda M."/>
            <person name="Hosokawa S."/>
            <person name="Ichikawa Y."/>
            <person name="Idonuma A."/>
            <person name="Iijima M."/>
            <person name="Ikeda M."/>
            <person name="Ikeno M."/>
            <person name="Ito K."/>
            <person name="Ito S."/>
            <person name="Ito T."/>
            <person name="Ito Y."/>
            <person name="Ito Y."/>
            <person name="Iwabuchi A."/>
            <person name="Kamiya K."/>
            <person name="Karasawa W."/>
            <person name="Kurita K."/>
            <person name="Katagiri S."/>
            <person name="Kikuta A."/>
            <person name="Kobayashi H."/>
            <person name="Kobayashi N."/>
            <person name="Machita K."/>
            <person name="Maehara T."/>
            <person name="Masukawa M."/>
            <person name="Mizubayashi T."/>
            <person name="Mukai Y."/>
            <person name="Nagasaki H."/>
            <person name="Nagata Y."/>
            <person name="Naito S."/>
            <person name="Nakashima M."/>
            <person name="Nakama Y."/>
            <person name="Nakamichi Y."/>
            <person name="Nakamura M."/>
            <person name="Meguro A."/>
            <person name="Negishi M."/>
            <person name="Ohta I."/>
            <person name="Ohta T."/>
            <person name="Okamoto M."/>
            <person name="Ono N."/>
            <person name="Saji S."/>
            <person name="Sakaguchi M."/>
            <person name="Sakai K."/>
            <person name="Shibata M."/>
            <person name="Shimokawa T."/>
            <person name="Song J."/>
            <person name="Takazaki Y."/>
            <person name="Terasawa K."/>
            <person name="Tsugane M."/>
            <person name="Tsuji K."/>
            <person name="Ueda S."/>
            <person name="Waki K."/>
            <person name="Yamagata H."/>
            <person name="Yamamoto M."/>
            <person name="Yamamoto S."/>
            <person name="Yamane H."/>
            <person name="Yoshiki S."/>
            <person name="Yoshihara R."/>
            <person name="Yukawa K."/>
            <person name="Zhong H."/>
            <person name="Yano M."/>
            <person name="Yuan Q."/>
            <person name="Ouyang S."/>
            <person name="Liu J."/>
            <person name="Jones K.M."/>
            <person name="Gansberger K."/>
            <person name="Moffat K."/>
            <person name="Hill J."/>
            <person name="Bera J."/>
            <person name="Fadrosh D."/>
            <person name="Jin S."/>
            <person name="Johri S."/>
            <person name="Kim M."/>
            <person name="Overton L."/>
            <person name="Reardon M."/>
            <person name="Tsitrin T."/>
            <person name="Vuong H."/>
            <person name="Weaver B."/>
            <person name="Ciecko A."/>
            <person name="Tallon L."/>
            <person name="Jackson J."/>
            <person name="Pai G."/>
            <person name="Aken S.V."/>
            <person name="Utterback T."/>
            <person name="Reidmuller S."/>
            <person name="Feldblyum T."/>
            <person name="Hsiao J."/>
            <person name="Zismann V."/>
            <person name="Iobst S."/>
            <person name="de Vazeille A.R."/>
            <person name="Buell C.R."/>
            <person name="Ying K."/>
            <person name="Li Y."/>
            <person name="Lu T."/>
            <person name="Huang Y."/>
            <person name="Zhao Q."/>
            <person name="Feng Q."/>
            <person name="Zhang L."/>
            <person name="Zhu J."/>
            <person name="Weng Q."/>
            <person name="Mu J."/>
            <person name="Lu Y."/>
            <person name="Fan D."/>
            <person name="Liu Y."/>
            <person name="Guan J."/>
            <person name="Zhang Y."/>
            <person name="Yu S."/>
            <person name="Liu X."/>
            <person name="Zhang Y."/>
            <person name="Hong G."/>
            <person name="Han B."/>
            <person name="Choisne N."/>
            <person name="Demange N."/>
            <person name="Orjeda G."/>
            <person name="Samain S."/>
            <person name="Cattolico L."/>
            <person name="Pelletier E."/>
            <person name="Couloux A."/>
            <person name="Segurens B."/>
            <person name="Wincker P."/>
            <person name="D'Hont A."/>
            <person name="Scarpelli C."/>
            <person name="Weissenbach J."/>
            <person name="Salanoubat M."/>
            <person name="Quetier F."/>
            <person name="Yu Y."/>
            <person name="Kim H.R."/>
            <person name="Rambo T."/>
            <person name="Currie J."/>
            <person name="Collura K."/>
            <person name="Luo M."/>
            <person name="Yang T."/>
            <person name="Ammiraju J.S.S."/>
            <person name="Engler F."/>
            <person name="Soderlund C."/>
            <person name="Wing R.A."/>
            <person name="Palmer L.E."/>
            <person name="de la Bastide M."/>
            <person name="Spiegel L."/>
            <person name="Nascimento L."/>
            <person name="Zutavern T."/>
            <person name="O'Shaughnessy A."/>
            <person name="Dike S."/>
            <person name="Dedhia N."/>
            <person name="Preston R."/>
            <person name="Balija V."/>
            <person name="McCombie W.R."/>
            <person name="Chow T."/>
            <person name="Chen H."/>
            <person name="Chung M."/>
            <person name="Chen C."/>
            <person name="Shaw J."/>
            <person name="Wu H."/>
            <person name="Hsiao K."/>
            <person name="Chao Y."/>
            <person name="Chu M."/>
            <person name="Cheng C."/>
            <person name="Hour A."/>
            <person name="Lee P."/>
            <person name="Lin S."/>
            <person name="Lin Y."/>
            <person name="Liou J."/>
            <person name="Liu S."/>
            <person name="Hsing Y."/>
            <person name="Raghuvanshi S."/>
            <person name="Mohanty A."/>
            <person name="Bharti A.K."/>
            <person name="Gaur A."/>
            <person name="Gupta V."/>
            <person name="Kumar D."/>
            <person name="Ravi V."/>
            <person name="Vij S."/>
            <person name="Kapur A."/>
            <person name="Khurana P."/>
            <person name="Khurana P."/>
            <person name="Khurana J.P."/>
            <person name="Tyagi A.K."/>
            <person name="Gaikwad K."/>
            <person name="Singh A."/>
            <person name="Dalal V."/>
            <person name="Srivastava S."/>
            <person name="Dixit A."/>
            <person name="Pal A.K."/>
            <person name="Ghazi I.A."/>
            <person name="Yadav M."/>
            <person name="Pandit A."/>
            <person name="Bhargava A."/>
            <person name="Sureshbabu K."/>
            <person name="Batra K."/>
            <person name="Sharma T.R."/>
            <person name="Mohapatra T."/>
            <person name="Singh N.K."/>
            <person name="Messing J."/>
            <person name="Nelson A.B."/>
            <person name="Fuks G."/>
            <person name="Kavchok S."/>
            <person name="Keizer G."/>
            <person name="Linton E."/>
            <person name="Llaca V."/>
            <person name="Song R."/>
            <person name="Tanyolac B."/>
            <person name="Young S."/>
            <person name="Ho-Il K."/>
            <person name="Hahn J.H."/>
            <person name="Sangsakoo G."/>
            <person name="Vanavichit A."/>
            <person name="de Mattos Luiz.A.T."/>
            <person name="Zimmer P.D."/>
            <person name="Malone G."/>
            <person name="Dellagostin O."/>
            <person name="de Oliveira A.C."/>
            <person name="Bevan M."/>
            <person name="Bancroft I."/>
            <person name="Minx P."/>
            <person name="Cordum H."/>
            <person name="Wilson R."/>
            <person name="Cheng Z."/>
            <person name="Jin W."/>
            <person name="Jiang J."/>
            <person name="Leong S.A."/>
            <person name="Iwama H."/>
            <person name="Gojobori T."/>
            <person name="Itoh T."/>
            <person name="Niimura Y."/>
            <person name="Fujii Y."/>
            <person name="Habara T."/>
            <person name="Sakai H."/>
            <person name="Sato Y."/>
            <person name="Wilson G."/>
            <person name="Kumar K."/>
            <person name="McCouch S."/>
            <person name="Juretic N."/>
            <person name="Hoen D."/>
            <person name="Wright S."/>
            <person name="Bruskiewich R."/>
            <person name="Bureau T."/>
            <person name="Miyao A."/>
            <person name="Hirochika H."/>
            <person name="Nishikawa T."/>
            <person name="Kadowaki K."/>
            <person name="Sugiura M."/>
            <person name="Burr B."/>
            <person name="Sasaki T."/>
        </authorList>
    </citation>
    <scope>NUCLEOTIDE SEQUENCE [LARGE SCALE GENOMIC DNA]</scope>
    <source>
        <strain evidence="3">cv. Nipponbare</strain>
    </source>
</reference>
<feature type="region of interest" description="Disordered" evidence="1">
    <location>
        <begin position="71"/>
        <end position="152"/>
    </location>
</feature>
<proteinExistence type="predicted"/>
<feature type="region of interest" description="Disordered" evidence="1">
    <location>
        <begin position="1"/>
        <end position="44"/>
    </location>
</feature>
<gene>
    <name evidence="2" type="ordered locus">Os08g0199100</name>
</gene>
<reference evidence="3" key="2">
    <citation type="journal article" date="2008" name="Nucleic Acids Res.">
        <title>The rice annotation project database (RAP-DB): 2008 update.</title>
        <authorList>
            <consortium name="The rice annotation project (RAP)"/>
        </authorList>
    </citation>
    <scope>GENOME REANNOTATION</scope>
    <source>
        <strain evidence="3">cv. Nipponbare</strain>
    </source>
</reference>
<name>Q0J7E7_ORYSJ</name>
<sequence length="284" mass="29490">NAHPPEEASLGLRSQLKASDHSAAAPAISSGRSSPPLRSSQRATGRSLAPLQRNLDLVSLFLAVSFVQATRSTECPGETPPGGRCLVAGRSRRGSQGPARRSVPPTRSAKCLGGGPPPPRGGCGATKCTRGSPAAPPPSTDSAPSRTRSCTTSCRSSRRGRWCAPACSRAAGATPGPPRRALTSALRALAASGVPAATATRRRTSAGSCTACCWRGRFPHRLTRSGCGRATGRNMPRCMTMMMSTCGSLLRSNAMLESFTLTGTARTTTWCWSTLPLSLNASRS</sequence>
<dbReference type="Proteomes" id="UP000000763">
    <property type="component" value="Chromosome 8"/>
</dbReference>
<evidence type="ECO:0000313" key="3">
    <source>
        <dbReference type="Proteomes" id="UP000000763"/>
    </source>
</evidence>
<evidence type="ECO:0000313" key="2">
    <source>
        <dbReference type="EMBL" id="BAF23118.1"/>
    </source>
</evidence>
<dbReference type="AlphaFoldDB" id="Q0J7E7"/>
<dbReference type="EMBL" id="AP008214">
    <property type="protein sequence ID" value="BAF23118.1"/>
    <property type="molecule type" value="Genomic_DNA"/>
</dbReference>
<dbReference type="KEGG" id="dosa:Os08g0199100"/>
<feature type="compositionally biased region" description="Low complexity" evidence="1">
    <location>
        <begin position="140"/>
        <end position="152"/>
    </location>
</feature>